<dbReference type="Gene3D" id="3.60.15.10">
    <property type="entry name" value="Ribonuclease Z/Hydroxyacylglutathione hydrolase-like"/>
    <property type="match status" value="1"/>
</dbReference>
<evidence type="ECO:0000313" key="5">
    <source>
        <dbReference type="Proteomes" id="UP000831113"/>
    </source>
</evidence>
<evidence type="ECO:0000256" key="2">
    <source>
        <dbReference type="SAM" id="SignalP"/>
    </source>
</evidence>
<proteinExistence type="predicted"/>
<keyword evidence="5" id="KW-1185">Reference proteome</keyword>
<evidence type="ECO:0000259" key="3">
    <source>
        <dbReference type="Pfam" id="PF12706"/>
    </source>
</evidence>
<gene>
    <name evidence="4" type="ORF">MTX78_15220</name>
</gene>
<accession>A0ABY4CT83</accession>
<dbReference type="PANTHER" id="PTHR43546:SF9">
    <property type="entry name" value="L-ASCORBATE-6-PHOSPHATE LACTONASE ULAG-RELATED"/>
    <property type="match status" value="1"/>
</dbReference>
<name>A0ABY4CT83_9BACT</name>
<protein>
    <submittedName>
        <fullName evidence="4">MBL fold metallo-hydrolase</fullName>
    </submittedName>
</protein>
<sequence>MPLLLSFVNSNKPPAHRFCRLFRQELALFVGLLATSTLGVQAQTTTGTTPSQPKKYQATAPKTQPFGAAAFAPSGKTTLRWLGMGGFFLNSRGTAIMIDPVLGGFDMPLLISFPIAAKAVPRLDAVLLTHADNDHYSVPTTADLAPVTKTFHSTVYVDSLLQNRHLPAAGHTIGDTFRVGQVQVKLTRADHAYQNAYPGMSKRFFQQEDACGFWLETPDGTVWAPGDSRLLPEHLQYPTPDAILFDFSDSEWHFTLAGAVKIANAYPNTPLLLNHWGSVDAPDFSPFNADPAQLAKLVVNPGRIKVLAPGEAYTLKRVKK</sequence>
<reference evidence="4 5" key="1">
    <citation type="submission" date="2022-03" db="EMBL/GenBank/DDBJ databases">
        <title>Hymenobactersp. isolated from the air.</title>
        <authorList>
            <person name="Won M."/>
            <person name="Kwon S.-W."/>
        </authorList>
    </citation>
    <scope>NUCLEOTIDE SEQUENCE [LARGE SCALE GENOMIC DNA]</scope>
    <source>
        <strain evidence="4 5">KACC 21982</strain>
    </source>
</reference>
<feature type="signal peptide" evidence="2">
    <location>
        <begin position="1"/>
        <end position="42"/>
    </location>
</feature>
<dbReference type="RefSeq" id="WP_243796045.1">
    <property type="nucleotide sequence ID" value="NZ_CP094669.1"/>
</dbReference>
<dbReference type="Pfam" id="PF12706">
    <property type="entry name" value="Lactamase_B_2"/>
    <property type="match status" value="1"/>
</dbReference>
<organism evidence="4 5">
    <name type="scientific">Hymenobacter tibetensis</name>
    <dbReference type="NCBI Taxonomy" id="497967"/>
    <lineage>
        <taxon>Bacteria</taxon>
        <taxon>Pseudomonadati</taxon>
        <taxon>Bacteroidota</taxon>
        <taxon>Cytophagia</taxon>
        <taxon>Cytophagales</taxon>
        <taxon>Hymenobacteraceae</taxon>
        <taxon>Hymenobacter</taxon>
    </lineage>
</organism>
<keyword evidence="2" id="KW-0732">Signal</keyword>
<dbReference type="Proteomes" id="UP000831113">
    <property type="component" value="Chromosome"/>
</dbReference>
<dbReference type="SUPFAM" id="SSF56281">
    <property type="entry name" value="Metallo-hydrolase/oxidoreductase"/>
    <property type="match status" value="1"/>
</dbReference>
<dbReference type="EMBL" id="CP094669">
    <property type="protein sequence ID" value="UOG73475.1"/>
    <property type="molecule type" value="Genomic_DNA"/>
</dbReference>
<keyword evidence="1" id="KW-0378">Hydrolase</keyword>
<feature type="domain" description="Metallo-beta-lactamase" evidence="3">
    <location>
        <begin position="95"/>
        <end position="276"/>
    </location>
</feature>
<dbReference type="InterPro" id="IPR001279">
    <property type="entry name" value="Metallo-B-lactamas"/>
</dbReference>
<evidence type="ECO:0000256" key="1">
    <source>
        <dbReference type="ARBA" id="ARBA00022801"/>
    </source>
</evidence>
<evidence type="ECO:0000313" key="4">
    <source>
        <dbReference type="EMBL" id="UOG73475.1"/>
    </source>
</evidence>
<feature type="chain" id="PRO_5045542864" evidence="2">
    <location>
        <begin position="43"/>
        <end position="320"/>
    </location>
</feature>
<dbReference type="PANTHER" id="PTHR43546">
    <property type="entry name" value="UPF0173 METAL-DEPENDENT HYDROLASE MJ1163-RELATED"/>
    <property type="match status" value="1"/>
</dbReference>
<dbReference type="InterPro" id="IPR050114">
    <property type="entry name" value="UPF0173_UPF0282_UlaG_hydrolase"/>
</dbReference>
<dbReference type="InterPro" id="IPR036866">
    <property type="entry name" value="RibonucZ/Hydroxyglut_hydro"/>
</dbReference>